<dbReference type="Gramene" id="mRNA:HanXRQr2_Chr14g0646071">
    <property type="protein sequence ID" value="CDS:HanXRQr2_Chr14g0646071.1"/>
    <property type="gene ID" value="HanXRQr2_Chr14g0646071"/>
</dbReference>
<reference evidence="1" key="1">
    <citation type="journal article" date="2017" name="Nature">
        <title>The sunflower genome provides insights into oil metabolism, flowering and Asterid evolution.</title>
        <authorList>
            <person name="Badouin H."/>
            <person name="Gouzy J."/>
            <person name="Grassa C.J."/>
            <person name="Murat F."/>
            <person name="Staton S.E."/>
            <person name="Cottret L."/>
            <person name="Lelandais-Briere C."/>
            <person name="Owens G.L."/>
            <person name="Carrere S."/>
            <person name="Mayjonade B."/>
            <person name="Legrand L."/>
            <person name="Gill N."/>
            <person name="Kane N.C."/>
            <person name="Bowers J.E."/>
            <person name="Hubner S."/>
            <person name="Bellec A."/>
            <person name="Berard A."/>
            <person name="Berges H."/>
            <person name="Blanchet N."/>
            <person name="Boniface M.C."/>
            <person name="Brunel D."/>
            <person name="Catrice O."/>
            <person name="Chaidir N."/>
            <person name="Claudel C."/>
            <person name="Donnadieu C."/>
            <person name="Faraut T."/>
            <person name="Fievet G."/>
            <person name="Helmstetter N."/>
            <person name="King M."/>
            <person name="Knapp S.J."/>
            <person name="Lai Z."/>
            <person name="Le Paslier M.C."/>
            <person name="Lippi Y."/>
            <person name="Lorenzon L."/>
            <person name="Mandel J.R."/>
            <person name="Marage G."/>
            <person name="Marchand G."/>
            <person name="Marquand E."/>
            <person name="Bret-Mestries E."/>
            <person name="Morien E."/>
            <person name="Nambeesan S."/>
            <person name="Nguyen T."/>
            <person name="Pegot-Espagnet P."/>
            <person name="Pouilly N."/>
            <person name="Raftis F."/>
            <person name="Sallet E."/>
            <person name="Schiex T."/>
            <person name="Thomas J."/>
            <person name="Vandecasteele C."/>
            <person name="Vares D."/>
            <person name="Vear F."/>
            <person name="Vautrin S."/>
            <person name="Crespi M."/>
            <person name="Mangin B."/>
            <person name="Burke J.M."/>
            <person name="Salse J."/>
            <person name="Munos S."/>
            <person name="Vincourt P."/>
            <person name="Rieseberg L.H."/>
            <person name="Langlade N.B."/>
        </authorList>
    </citation>
    <scope>NUCLEOTIDE SEQUENCE</scope>
    <source>
        <tissue evidence="1">Leaves</tissue>
    </source>
</reference>
<keyword evidence="2" id="KW-1185">Reference proteome</keyword>
<dbReference type="Proteomes" id="UP000215914">
    <property type="component" value="Unassembled WGS sequence"/>
</dbReference>
<proteinExistence type="predicted"/>
<organism evidence="1 2">
    <name type="scientific">Helianthus annuus</name>
    <name type="common">Common sunflower</name>
    <dbReference type="NCBI Taxonomy" id="4232"/>
    <lineage>
        <taxon>Eukaryota</taxon>
        <taxon>Viridiplantae</taxon>
        <taxon>Streptophyta</taxon>
        <taxon>Embryophyta</taxon>
        <taxon>Tracheophyta</taxon>
        <taxon>Spermatophyta</taxon>
        <taxon>Magnoliopsida</taxon>
        <taxon>eudicotyledons</taxon>
        <taxon>Gunneridae</taxon>
        <taxon>Pentapetalae</taxon>
        <taxon>asterids</taxon>
        <taxon>campanulids</taxon>
        <taxon>Asterales</taxon>
        <taxon>Asteraceae</taxon>
        <taxon>Asteroideae</taxon>
        <taxon>Heliantheae alliance</taxon>
        <taxon>Heliantheae</taxon>
        <taxon>Helianthus</taxon>
    </lineage>
</organism>
<evidence type="ECO:0000313" key="2">
    <source>
        <dbReference type="Proteomes" id="UP000215914"/>
    </source>
</evidence>
<protein>
    <submittedName>
        <fullName evidence="1">Uncharacterized protein</fullName>
    </submittedName>
</protein>
<name>A0A9K3EAX8_HELAN</name>
<gene>
    <name evidence="1" type="ORF">HanXRQr2_Chr14g0646071</name>
</gene>
<accession>A0A9K3EAX8</accession>
<dbReference type="AlphaFoldDB" id="A0A9K3EAX8"/>
<dbReference type="EMBL" id="MNCJ02000329">
    <property type="protein sequence ID" value="KAF5769249.1"/>
    <property type="molecule type" value="Genomic_DNA"/>
</dbReference>
<sequence>MMLILHPVPPAKLLDQNRATFPFSLALAPLFGEGYSTPFVPDWEIIPSTIINTRDVARDFISNVPPAQRYTNLPLDSRIFEDHYCMVVCEGFTRGAGMFVRVKALERRKRI</sequence>
<evidence type="ECO:0000313" key="1">
    <source>
        <dbReference type="EMBL" id="KAF5769249.1"/>
    </source>
</evidence>
<comment type="caution">
    <text evidence="1">The sequence shown here is derived from an EMBL/GenBank/DDBJ whole genome shotgun (WGS) entry which is preliminary data.</text>
</comment>
<reference evidence="1" key="2">
    <citation type="submission" date="2020-06" db="EMBL/GenBank/DDBJ databases">
        <title>Helianthus annuus Genome sequencing and assembly Release 2.</title>
        <authorList>
            <person name="Gouzy J."/>
            <person name="Langlade N."/>
            <person name="Munos S."/>
        </authorList>
    </citation>
    <scope>NUCLEOTIDE SEQUENCE</scope>
    <source>
        <tissue evidence="1">Leaves</tissue>
    </source>
</reference>